<feature type="compositionally biased region" description="Polar residues" evidence="1">
    <location>
        <begin position="845"/>
        <end position="855"/>
    </location>
</feature>
<keyword evidence="4" id="KW-1185">Reference proteome</keyword>
<dbReference type="Proteomes" id="UP001443914">
    <property type="component" value="Unassembled WGS sequence"/>
</dbReference>
<feature type="region of interest" description="Disordered" evidence="1">
    <location>
        <begin position="825"/>
        <end position="859"/>
    </location>
</feature>
<reference evidence="3" key="1">
    <citation type="submission" date="2024-03" db="EMBL/GenBank/DDBJ databases">
        <title>WGS assembly of Saponaria officinalis var. Norfolk2.</title>
        <authorList>
            <person name="Jenkins J."/>
            <person name="Shu S."/>
            <person name="Grimwood J."/>
            <person name="Barry K."/>
            <person name="Goodstein D."/>
            <person name="Schmutz J."/>
            <person name="Leebens-Mack J."/>
            <person name="Osbourn A."/>
        </authorList>
    </citation>
    <scope>NUCLEOTIDE SEQUENCE [LARGE SCALE GENOMIC DNA]</scope>
    <source>
        <strain evidence="3">JIC</strain>
    </source>
</reference>
<organism evidence="3 4">
    <name type="scientific">Saponaria officinalis</name>
    <name type="common">Common soapwort</name>
    <name type="synonym">Lychnis saponaria</name>
    <dbReference type="NCBI Taxonomy" id="3572"/>
    <lineage>
        <taxon>Eukaryota</taxon>
        <taxon>Viridiplantae</taxon>
        <taxon>Streptophyta</taxon>
        <taxon>Embryophyta</taxon>
        <taxon>Tracheophyta</taxon>
        <taxon>Spermatophyta</taxon>
        <taxon>Magnoliopsida</taxon>
        <taxon>eudicotyledons</taxon>
        <taxon>Gunneridae</taxon>
        <taxon>Pentapetalae</taxon>
        <taxon>Caryophyllales</taxon>
        <taxon>Caryophyllaceae</taxon>
        <taxon>Caryophylleae</taxon>
        <taxon>Saponaria</taxon>
    </lineage>
</organism>
<dbReference type="InterPro" id="IPR053920">
    <property type="entry name" value="Treslin_STD"/>
</dbReference>
<proteinExistence type="predicted"/>
<dbReference type="GO" id="GO:0006260">
    <property type="term" value="P:DNA replication"/>
    <property type="evidence" value="ECO:0007669"/>
    <property type="project" value="InterPro"/>
</dbReference>
<feature type="compositionally biased region" description="Low complexity" evidence="1">
    <location>
        <begin position="711"/>
        <end position="721"/>
    </location>
</feature>
<dbReference type="PANTHER" id="PTHR21556">
    <property type="entry name" value="TRESLIN"/>
    <property type="match status" value="1"/>
</dbReference>
<feature type="region of interest" description="Disordered" evidence="1">
    <location>
        <begin position="902"/>
        <end position="929"/>
    </location>
</feature>
<evidence type="ECO:0000313" key="4">
    <source>
        <dbReference type="Proteomes" id="UP001443914"/>
    </source>
</evidence>
<evidence type="ECO:0000313" key="3">
    <source>
        <dbReference type="EMBL" id="KAK9672538.1"/>
    </source>
</evidence>
<gene>
    <name evidence="3" type="ORF">RND81_12G106800</name>
</gene>
<protein>
    <recommendedName>
        <fullName evidence="2">Treslin STD domain-containing protein</fullName>
    </recommendedName>
</protein>
<dbReference type="GO" id="GO:0010212">
    <property type="term" value="P:response to ionizing radiation"/>
    <property type="evidence" value="ECO:0007669"/>
    <property type="project" value="InterPro"/>
</dbReference>
<evidence type="ECO:0000256" key="1">
    <source>
        <dbReference type="SAM" id="MobiDB-lite"/>
    </source>
</evidence>
<name>A0AAW1H904_SAPOF</name>
<dbReference type="GO" id="GO:0030174">
    <property type="term" value="P:regulation of DNA-templated DNA replication initiation"/>
    <property type="evidence" value="ECO:0007669"/>
    <property type="project" value="TreeGrafter"/>
</dbReference>
<dbReference type="InterPro" id="IPR026153">
    <property type="entry name" value="Treslin"/>
</dbReference>
<dbReference type="PANTHER" id="PTHR21556:SF2">
    <property type="entry name" value="TRESLIN"/>
    <property type="match status" value="1"/>
</dbReference>
<dbReference type="GO" id="GO:0007095">
    <property type="term" value="P:mitotic G2 DNA damage checkpoint signaling"/>
    <property type="evidence" value="ECO:0007669"/>
    <property type="project" value="TreeGrafter"/>
</dbReference>
<dbReference type="GO" id="GO:0033314">
    <property type="term" value="P:mitotic DNA replication checkpoint signaling"/>
    <property type="evidence" value="ECO:0007669"/>
    <property type="project" value="InterPro"/>
</dbReference>
<feature type="compositionally biased region" description="Polar residues" evidence="1">
    <location>
        <begin position="825"/>
        <end position="835"/>
    </location>
</feature>
<dbReference type="GO" id="GO:0003682">
    <property type="term" value="F:chromatin binding"/>
    <property type="evidence" value="ECO:0007669"/>
    <property type="project" value="TreeGrafter"/>
</dbReference>
<evidence type="ECO:0000259" key="2">
    <source>
        <dbReference type="Pfam" id="PF21855"/>
    </source>
</evidence>
<accession>A0AAW1H904</accession>
<comment type="caution">
    <text evidence="3">The sequence shown here is derived from an EMBL/GenBank/DDBJ whole genome shotgun (WGS) entry which is preliminary data.</text>
</comment>
<sequence length="977" mass="110198">MPQNNPNPLNYSKTQRIVLLIDLTPPLLHLRNPNSYFTSIISSAKTLLTFSPLSQSLSSFKFFFSSLSPLISSSTLLKVLPSNSLSFDYPNQTLISLSKTLDLIRDLGRISVAGSVSKVSCTSSSVAQVIHDYVWDLSSNDDVNGDALVGAVRSNLVVLFSPICRSFDGLCEYMEDNEISNGCDDDTFFGKFRSVFGHVKDAYVSRDIHFSWVDVTYELGYDTDSESYKLGEEYSRLLELFRNGINGLGWGFCSSSSIVLGSAVVSFGLIYPLIGVSSSDYRDVGDDKHKKIPAHLNLEILDVNGKPLECKYCDLQIVDPNMLRGRRLNDLSLSWECGNDSREICHQNIGIQERFGNGVVKIDLKALCRHSELVKFEEQISEVVLVQESLFNLKKNKEESSRQFFTDKVLDLLLAESTKSAKVKSPPLWQILLSFLYRRVYWALVSLSNADGSTTISVLKPFTVHSALLCIPKKDADFQYSSQFGLNGLTLEPCNSETADKSCGLDGGRGKQKKHSYKYKDLSWLSFCKAAFESCEMELEEACFSSGYEASKKMKFLKCWMKQILKNSSSFRCKLNLLQTRENSEERLRESQNESEQPVALPVGINEPPQREEGTSSLPEAEEAFFNNLSQRIQHGIESGVDLLAFAQRIVHSCIYWLSRKLNRRTNEECEASNETSNGSSCRGTLVGEVIKILLIEPKDVAGKHKETALSSKAPDSNSSKDSSENKIREYELQILFRMEILQSELAARIRETTKHKFVKQICSLLEFIQCSMDDGFFGDFNLSDFVGRIISARYPQKLAGVIHSIYEQMDLLLFDDEDESPNLLLNSEESNQSWRMGDKDRGSEPNSTEDSISGPSREYQLTLGETDHERKLVEAQEKRQRASRLSSFTRRAMPELQRVWAPKPPKLSRSKSESFRRSKRKSRKESYDTVCETPMSGAKKCLFPSECRVGDQDTSSAGVTKRLLFPDNSFQQDYMI</sequence>
<dbReference type="AlphaFoldDB" id="A0AAW1H904"/>
<feature type="region of interest" description="Disordered" evidence="1">
    <location>
        <begin position="706"/>
        <end position="725"/>
    </location>
</feature>
<dbReference type="Pfam" id="PF21855">
    <property type="entry name" value="Treslin_STD"/>
    <property type="match status" value="1"/>
</dbReference>
<feature type="region of interest" description="Disordered" evidence="1">
    <location>
        <begin position="584"/>
        <end position="618"/>
    </location>
</feature>
<dbReference type="GO" id="GO:0005634">
    <property type="term" value="C:nucleus"/>
    <property type="evidence" value="ECO:0007669"/>
    <property type="project" value="InterPro"/>
</dbReference>
<feature type="domain" description="Treslin STD" evidence="2">
    <location>
        <begin position="719"/>
        <end position="806"/>
    </location>
</feature>
<dbReference type="EMBL" id="JBDFQZ010000012">
    <property type="protein sequence ID" value="KAK9672538.1"/>
    <property type="molecule type" value="Genomic_DNA"/>
</dbReference>